<name>Q9S1M3_STRNE</name>
<dbReference type="AlphaFoldDB" id="Q9S1M3"/>
<protein>
    <submittedName>
        <fullName evidence="1">APH(6)</fullName>
    </submittedName>
</protein>
<dbReference type="SUPFAM" id="SSF56112">
    <property type="entry name" value="Protein kinase-like (PK-like)"/>
    <property type="match status" value="1"/>
</dbReference>
<dbReference type="EMBL" id="U70376">
    <property type="protein sequence ID" value="AAD45541.1"/>
    <property type="molecule type" value="Genomic_DNA"/>
</dbReference>
<dbReference type="GO" id="GO:0019748">
    <property type="term" value="P:secondary metabolic process"/>
    <property type="evidence" value="ECO:0007669"/>
    <property type="project" value="InterPro"/>
</dbReference>
<evidence type="ECO:0000313" key="1">
    <source>
        <dbReference type="EMBL" id="AAD45541.1"/>
    </source>
</evidence>
<dbReference type="RefSeq" id="WP_338930382.1">
    <property type="nucleotide sequence ID" value="NZ_CP147867.1"/>
</dbReference>
<organism evidence="1">
    <name type="scientific">Streptomyces netropsis</name>
    <name type="common">Streptoverticillium netropsis</name>
    <dbReference type="NCBI Taxonomy" id="55404"/>
    <lineage>
        <taxon>Bacteria</taxon>
        <taxon>Bacillati</taxon>
        <taxon>Actinomycetota</taxon>
        <taxon>Actinomycetes</taxon>
        <taxon>Kitasatosporales</taxon>
        <taxon>Streptomycetaceae</taxon>
        <taxon>Streptomyces</taxon>
    </lineage>
</organism>
<gene>
    <name evidence="1" type="primary">aph(6)</name>
</gene>
<dbReference type="InterPro" id="IPR011009">
    <property type="entry name" value="Kinase-like_dom_sf"/>
</dbReference>
<sequence>MDTSKAIEVPEHLAASYSRGFGEEGRAWIAALPTLAAAFLDRWELRRDGAARAGEASLVLPVLRQDGTRAVLKLQMPREETTAALIGLCTWNGAGTVRLLDHDPHSSTMLLERLDSARTLASLEDDDVAMGILAELLARLVSVPAPRELRRLKDIAADMLERVPRAVTALADPADRQLLRGWAAAVAELIEEPGDQMLHWDLHYDNVLAAEREPWLAIDPEPLAGDPGFDLWPALDSRWDDIVATGDTRRVVRRRFDLLTGVLGLDRGRAAGWTLGRLLQNELWDIEGGGSALAPSSVAMAEALQNR</sequence>
<dbReference type="Pfam" id="PF04655">
    <property type="entry name" value="APH_6_hur"/>
    <property type="match status" value="1"/>
</dbReference>
<accession>Q9S1M3</accession>
<dbReference type="GO" id="GO:0016773">
    <property type="term" value="F:phosphotransferase activity, alcohol group as acceptor"/>
    <property type="evidence" value="ECO:0007669"/>
    <property type="project" value="InterPro"/>
</dbReference>
<dbReference type="InterPro" id="IPR006748">
    <property type="entry name" value="NH2Glyco/OHUrea_AB-resist_kin"/>
</dbReference>
<proteinExistence type="predicted"/>
<reference evidence="1" key="1">
    <citation type="submission" date="1999-07" db="EMBL/GenBank/DDBJ databases">
        <title>The spectinomycin biosynthesis gene cluster of Streptomyces flavopersicus.</title>
        <authorList>
            <person name="Stumpp T.V.M."/>
            <person name="Lyutzkanova D."/>
            <person name="Altenbuchner J."/>
        </authorList>
    </citation>
    <scope>NUCLEOTIDE SEQUENCE</scope>
    <source>
        <strain evidence="1">NRRL 2820</strain>
    </source>
</reference>